<dbReference type="CDD" id="cd05286">
    <property type="entry name" value="QOR2"/>
    <property type="match status" value="1"/>
</dbReference>
<proteinExistence type="predicted"/>
<dbReference type="FunFam" id="3.40.50.720:FF:000053">
    <property type="entry name" value="Quinone oxidoreductase 1"/>
    <property type="match status" value="1"/>
</dbReference>
<dbReference type="Proteomes" id="UP000759537">
    <property type="component" value="Unassembled WGS sequence"/>
</dbReference>
<evidence type="ECO:0000256" key="3">
    <source>
        <dbReference type="ARBA" id="ARBA00043088"/>
    </source>
</evidence>
<keyword evidence="2" id="KW-0560">Oxidoreductase</keyword>
<keyword evidence="7" id="KW-1185">Reference proteome</keyword>
<reference evidence="6" key="2">
    <citation type="journal article" date="2020" name="Nat. Commun.">
        <title>Large-scale genome sequencing of mycorrhizal fungi provides insights into the early evolution of symbiotic traits.</title>
        <authorList>
            <person name="Miyauchi S."/>
            <person name="Kiss E."/>
            <person name="Kuo A."/>
            <person name="Drula E."/>
            <person name="Kohler A."/>
            <person name="Sanchez-Garcia M."/>
            <person name="Morin E."/>
            <person name="Andreopoulos B."/>
            <person name="Barry K.W."/>
            <person name="Bonito G."/>
            <person name="Buee M."/>
            <person name="Carver A."/>
            <person name="Chen C."/>
            <person name="Cichocki N."/>
            <person name="Clum A."/>
            <person name="Culley D."/>
            <person name="Crous P.W."/>
            <person name="Fauchery L."/>
            <person name="Girlanda M."/>
            <person name="Hayes R.D."/>
            <person name="Keri Z."/>
            <person name="LaButti K."/>
            <person name="Lipzen A."/>
            <person name="Lombard V."/>
            <person name="Magnuson J."/>
            <person name="Maillard F."/>
            <person name="Murat C."/>
            <person name="Nolan M."/>
            <person name="Ohm R.A."/>
            <person name="Pangilinan J."/>
            <person name="Pereira M.F."/>
            <person name="Perotto S."/>
            <person name="Peter M."/>
            <person name="Pfister S."/>
            <person name="Riley R."/>
            <person name="Sitrit Y."/>
            <person name="Stielow J.B."/>
            <person name="Szollosi G."/>
            <person name="Zifcakova L."/>
            <person name="Stursova M."/>
            <person name="Spatafora J.W."/>
            <person name="Tedersoo L."/>
            <person name="Vaario L.M."/>
            <person name="Yamada A."/>
            <person name="Yan M."/>
            <person name="Wang P."/>
            <person name="Xu J."/>
            <person name="Bruns T."/>
            <person name="Baldrian P."/>
            <person name="Vilgalys R."/>
            <person name="Dunand C."/>
            <person name="Henrissat B."/>
            <person name="Grigoriev I.V."/>
            <person name="Hibbett D."/>
            <person name="Nagy L.G."/>
            <person name="Martin F.M."/>
        </authorList>
    </citation>
    <scope>NUCLEOTIDE SEQUENCE</scope>
    <source>
        <strain evidence="6">Prilba</strain>
    </source>
</reference>
<keyword evidence="1" id="KW-0521">NADP</keyword>
<evidence type="ECO:0000256" key="4">
    <source>
        <dbReference type="ARBA" id="ARBA00070796"/>
    </source>
</evidence>
<dbReference type="InterPro" id="IPR011032">
    <property type="entry name" value="GroES-like_sf"/>
</dbReference>
<evidence type="ECO:0000313" key="6">
    <source>
        <dbReference type="EMBL" id="KAF8479141.1"/>
    </source>
</evidence>
<protein>
    <recommendedName>
        <fullName evidence="4">Probable quinone oxidoreductase</fullName>
    </recommendedName>
    <alternativeName>
        <fullName evidence="3">NADPH:quinone reductase</fullName>
    </alternativeName>
</protein>
<dbReference type="InterPro" id="IPR013154">
    <property type="entry name" value="ADH-like_N"/>
</dbReference>
<dbReference type="Pfam" id="PF08240">
    <property type="entry name" value="ADH_N"/>
    <property type="match status" value="1"/>
</dbReference>
<dbReference type="EMBL" id="WHVB01000010">
    <property type="protein sequence ID" value="KAF8479141.1"/>
    <property type="molecule type" value="Genomic_DNA"/>
</dbReference>
<organism evidence="6 7">
    <name type="scientific">Russula ochroleuca</name>
    <dbReference type="NCBI Taxonomy" id="152965"/>
    <lineage>
        <taxon>Eukaryota</taxon>
        <taxon>Fungi</taxon>
        <taxon>Dikarya</taxon>
        <taxon>Basidiomycota</taxon>
        <taxon>Agaricomycotina</taxon>
        <taxon>Agaricomycetes</taxon>
        <taxon>Russulales</taxon>
        <taxon>Russulaceae</taxon>
        <taxon>Russula</taxon>
    </lineage>
</organism>
<dbReference type="SUPFAM" id="SSF51735">
    <property type="entry name" value="NAD(P)-binding Rossmann-fold domains"/>
    <property type="match status" value="1"/>
</dbReference>
<accession>A0A9P5MUN8</accession>
<evidence type="ECO:0000259" key="5">
    <source>
        <dbReference type="SMART" id="SM00829"/>
    </source>
</evidence>
<sequence length="342" mass="37082">MSYPTSIKAVGINETGGIEVIQNLEVPFPEVKPTDLLVKVEWAGVNFVDTYHRSGLYPSRQRPLPIATEVSGIILELPSDPSILESSDFKNRGFKKGGRVAIHLPGLLQEYVAVNWNTTAYAVPDKISTRVAAAALLQGLTTLAQVTESYHVDNGDTVLIHTVAGGVGLLHAQVAKARGATIIGTTSTTEKAELAKTHGADHVILYKQENTVERVLELTDGEGVNVIYDGVGRATFDDDLKMIKRKGTIVSFGNASGQVEPVDLLKLAKKNVKLLRPTLANYLVTAEERNHYSAELWRLVSGGALRINIHAEYPFTDEGVRQAHIDLTTGKTTGKLLIKVAE</sequence>
<dbReference type="InterPro" id="IPR013149">
    <property type="entry name" value="ADH-like_C"/>
</dbReference>
<dbReference type="GO" id="GO:0003960">
    <property type="term" value="F:quinone reductase (NADPH) activity"/>
    <property type="evidence" value="ECO:0007669"/>
    <property type="project" value="InterPro"/>
</dbReference>
<evidence type="ECO:0000256" key="1">
    <source>
        <dbReference type="ARBA" id="ARBA00022857"/>
    </source>
</evidence>
<dbReference type="Gene3D" id="3.40.50.720">
    <property type="entry name" value="NAD(P)-binding Rossmann-like Domain"/>
    <property type="match status" value="1"/>
</dbReference>
<dbReference type="SUPFAM" id="SSF50129">
    <property type="entry name" value="GroES-like"/>
    <property type="match status" value="1"/>
</dbReference>
<dbReference type="InterPro" id="IPR047618">
    <property type="entry name" value="QOR-like"/>
</dbReference>
<name>A0A9P5MUN8_9AGAM</name>
<reference evidence="6" key="1">
    <citation type="submission" date="2019-10" db="EMBL/GenBank/DDBJ databases">
        <authorList>
            <consortium name="DOE Joint Genome Institute"/>
            <person name="Kuo A."/>
            <person name="Miyauchi S."/>
            <person name="Kiss E."/>
            <person name="Drula E."/>
            <person name="Kohler A."/>
            <person name="Sanchez-Garcia M."/>
            <person name="Andreopoulos B."/>
            <person name="Barry K.W."/>
            <person name="Bonito G."/>
            <person name="Buee M."/>
            <person name="Carver A."/>
            <person name="Chen C."/>
            <person name="Cichocki N."/>
            <person name="Clum A."/>
            <person name="Culley D."/>
            <person name="Crous P.W."/>
            <person name="Fauchery L."/>
            <person name="Girlanda M."/>
            <person name="Hayes R."/>
            <person name="Keri Z."/>
            <person name="LaButti K."/>
            <person name="Lipzen A."/>
            <person name="Lombard V."/>
            <person name="Magnuson J."/>
            <person name="Maillard F."/>
            <person name="Morin E."/>
            <person name="Murat C."/>
            <person name="Nolan M."/>
            <person name="Ohm R."/>
            <person name="Pangilinan J."/>
            <person name="Pereira M."/>
            <person name="Perotto S."/>
            <person name="Peter M."/>
            <person name="Riley R."/>
            <person name="Sitrit Y."/>
            <person name="Stielow B."/>
            <person name="Szollosi G."/>
            <person name="Zifcakova L."/>
            <person name="Stursova M."/>
            <person name="Spatafora J.W."/>
            <person name="Tedersoo L."/>
            <person name="Vaario L.-M."/>
            <person name="Yamada A."/>
            <person name="Yan M."/>
            <person name="Wang P."/>
            <person name="Xu J."/>
            <person name="Bruns T."/>
            <person name="Baldrian P."/>
            <person name="Vilgalys R."/>
            <person name="Henrissat B."/>
            <person name="Grigoriev I.V."/>
            <person name="Hibbett D."/>
            <person name="Nagy L.G."/>
            <person name="Martin F.M."/>
        </authorList>
    </citation>
    <scope>NUCLEOTIDE SEQUENCE</scope>
    <source>
        <strain evidence="6">Prilba</strain>
    </source>
</reference>
<dbReference type="PANTHER" id="PTHR48106:SF13">
    <property type="entry name" value="QUINONE OXIDOREDUCTASE-RELATED"/>
    <property type="match status" value="1"/>
</dbReference>
<dbReference type="InterPro" id="IPR020843">
    <property type="entry name" value="ER"/>
</dbReference>
<comment type="caution">
    <text evidence="6">The sequence shown here is derived from an EMBL/GenBank/DDBJ whole genome shotgun (WGS) entry which is preliminary data.</text>
</comment>
<gene>
    <name evidence="6" type="ORF">DFH94DRAFT_42156</name>
</gene>
<dbReference type="GO" id="GO:0035925">
    <property type="term" value="F:mRNA 3'-UTR AU-rich region binding"/>
    <property type="evidence" value="ECO:0007669"/>
    <property type="project" value="TreeGrafter"/>
</dbReference>
<dbReference type="OrthoDB" id="48317at2759"/>
<dbReference type="SMART" id="SM00829">
    <property type="entry name" value="PKS_ER"/>
    <property type="match status" value="1"/>
</dbReference>
<dbReference type="InterPro" id="IPR036291">
    <property type="entry name" value="NAD(P)-bd_dom_sf"/>
</dbReference>
<dbReference type="GO" id="GO:0005829">
    <property type="term" value="C:cytosol"/>
    <property type="evidence" value="ECO:0007669"/>
    <property type="project" value="TreeGrafter"/>
</dbReference>
<feature type="domain" description="Enoyl reductase (ER)" evidence="5">
    <location>
        <begin position="16"/>
        <end position="338"/>
    </location>
</feature>
<evidence type="ECO:0000313" key="7">
    <source>
        <dbReference type="Proteomes" id="UP000759537"/>
    </source>
</evidence>
<dbReference type="AlphaFoldDB" id="A0A9P5MUN8"/>
<dbReference type="GO" id="GO:0070402">
    <property type="term" value="F:NADPH binding"/>
    <property type="evidence" value="ECO:0007669"/>
    <property type="project" value="TreeGrafter"/>
</dbReference>
<evidence type="ECO:0000256" key="2">
    <source>
        <dbReference type="ARBA" id="ARBA00023002"/>
    </source>
</evidence>
<dbReference type="Pfam" id="PF00107">
    <property type="entry name" value="ADH_zinc_N"/>
    <property type="match status" value="1"/>
</dbReference>
<dbReference type="PANTHER" id="PTHR48106">
    <property type="entry name" value="QUINONE OXIDOREDUCTASE PIG3-RELATED"/>
    <property type="match status" value="1"/>
</dbReference>
<dbReference type="Gene3D" id="3.90.180.10">
    <property type="entry name" value="Medium-chain alcohol dehydrogenases, catalytic domain"/>
    <property type="match status" value="1"/>
</dbReference>